<protein>
    <submittedName>
        <fullName evidence="1">Uncharacterized protein</fullName>
    </submittedName>
</protein>
<dbReference type="Proteomes" id="UP000095472">
    <property type="component" value="Chromosome"/>
</dbReference>
<evidence type="ECO:0000313" key="1">
    <source>
        <dbReference type="EMBL" id="XPM62611.1"/>
    </source>
</evidence>
<gene>
    <name evidence="1" type="ORF">BH720_023560</name>
</gene>
<sequence>MTPTLTLGQTPVGNTAQFLYNNGVLSFDPDGVGSTPATAIATLAGSPSLSANVLVAI</sequence>
<dbReference type="EMBL" id="CP182909">
    <property type="protein sequence ID" value="XPM62611.1"/>
    <property type="molecule type" value="Genomic_DNA"/>
</dbReference>
<name>A0ACD5GRC0_9CYAN</name>
<reference evidence="1 2" key="1">
    <citation type="journal article" date="2016" name="Genome Announc.">
        <title>Draft Genome Sequence of the Thermotolerant Cyanobacterium Desertifilum sp. IPPAS B-1220.</title>
        <authorList>
            <person name="Mironov K.S."/>
            <person name="Sinetova M.A."/>
            <person name="Bolatkhan K."/>
            <person name="Zayadan B.K."/>
            <person name="Ustinova V.V."/>
            <person name="Kupriyanova E.V."/>
            <person name="Skrypnik A.N."/>
            <person name="Gogoleva N.E."/>
            <person name="Gogolev Y.V."/>
            <person name="Los D.A."/>
        </authorList>
    </citation>
    <scope>NUCLEOTIDE SEQUENCE [LARGE SCALE GENOMIC DNA]</scope>
    <source>
        <strain evidence="1 2">IPPAS B-1220</strain>
    </source>
</reference>
<accession>A0ACD5GRC0</accession>
<organism evidence="1 2">
    <name type="scientific">Desertifilum tharense IPPAS B-1220</name>
    <dbReference type="NCBI Taxonomy" id="1781255"/>
    <lineage>
        <taxon>Bacteria</taxon>
        <taxon>Bacillati</taxon>
        <taxon>Cyanobacteriota</taxon>
        <taxon>Cyanophyceae</taxon>
        <taxon>Desertifilales</taxon>
        <taxon>Desertifilaceae</taxon>
        <taxon>Desertifilum</taxon>
    </lineage>
</organism>
<evidence type="ECO:0000313" key="2">
    <source>
        <dbReference type="Proteomes" id="UP000095472"/>
    </source>
</evidence>
<keyword evidence="2" id="KW-1185">Reference proteome</keyword>
<proteinExistence type="predicted"/>